<name>A0A2T0LZ38_9PSEU</name>
<keyword evidence="3" id="KW-1185">Reference proteome</keyword>
<evidence type="ECO:0000313" key="3">
    <source>
        <dbReference type="Proteomes" id="UP000238362"/>
    </source>
</evidence>
<dbReference type="Proteomes" id="UP000238362">
    <property type="component" value="Unassembled WGS sequence"/>
</dbReference>
<protein>
    <submittedName>
        <fullName evidence="2">Uncharacterized protein</fullName>
    </submittedName>
</protein>
<reference evidence="2 3" key="1">
    <citation type="submission" date="2018-03" db="EMBL/GenBank/DDBJ databases">
        <title>Genomic Encyclopedia of Type Strains, Phase III (KMG-III): the genomes of soil and plant-associated and newly described type strains.</title>
        <authorList>
            <person name="Whitman W."/>
        </authorList>
    </citation>
    <scope>NUCLEOTIDE SEQUENCE [LARGE SCALE GENOMIC DNA]</scope>
    <source>
        <strain evidence="2 3">CGMCC 4.7125</strain>
    </source>
</reference>
<gene>
    <name evidence="2" type="ORF">B0I33_103357</name>
</gene>
<dbReference type="AlphaFoldDB" id="A0A2T0LZ38"/>
<proteinExistence type="predicted"/>
<accession>A0A2T0LZ38</accession>
<dbReference type="CDD" id="cd13840">
    <property type="entry name" value="SMBP_like"/>
    <property type="match status" value="1"/>
</dbReference>
<evidence type="ECO:0000313" key="2">
    <source>
        <dbReference type="EMBL" id="PRX49322.1"/>
    </source>
</evidence>
<feature type="region of interest" description="Disordered" evidence="1">
    <location>
        <begin position="229"/>
        <end position="257"/>
    </location>
</feature>
<dbReference type="InterPro" id="IPR031877">
    <property type="entry name" value="SmbP"/>
</dbReference>
<dbReference type="EMBL" id="PVNH01000003">
    <property type="protein sequence ID" value="PRX49322.1"/>
    <property type="molecule type" value="Genomic_DNA"/>
</dbReference>
<dbReference type="Gene3D" id="1.20.120.660">
    <property type="entry name" value="IL-4 antagonist (De novo design) like domain"/>
    <property type="match status" value="1"/>
</dbReference>
<evidence type="ECO:0000256" key="1">
    <source>
        <dbReference type="SAM" id="MobiDB-lite"/>
    </source>
</evidence>
<organism evidence="2 3">
    <name type="scientific">Prauserella shujinwangii</name>
    <dbReference type="NCBI Taxonomy" id="1453103"/>
    <lineage>
        <taxon>Bacteria</taxon>
        <taxon>Bacillati</taxon>
        <taxon>Actinomycetota</taxon>
        <taxon>Actinomycetes</taxon>
        <taxon>Pseudonocardiales</taxon>
        <taxon>Pseudonocardiaceae</taxon>
        <taxon>Prauserella</taxon>
    </lineage>
</organism>
<dbReference type="GO" id="GO:0046872">
    <property type="term" value="F:metal ion binding"/>
    <property type="evidence" value="ECO:0007669"/>
    <property type="project" value="InterPro"/>
</dbReference>
<sequence length="344" mass="36685">MATTTACRAKEARRNARIEPGAGLREWTVRAYRSAARITGAPGGPRPHRRRTGHIGRLPCLRRVGGSAGSGEPGPRVTRSCRWKPHWAGRVPHRQAPVRGARCVRAGLGGRWWPGRRESAAPWRTNAGRHGESSVRCACHVRVHECRVGRATAALGHENAPLEHVTALLRHANAPLGHVTAPLKHANAPLGHANAALKHATAALRHANAPPKQATAALRHANAPPKHATAALRHANAPPKQATAALRHANAPPKHATAALRHANAPPKHATAALRHANAALGRLRIGSRSTPRGSGVQVRGSWRGSGSLVNTAPAGVVTVSRPVSGHNQWCQVGVCLVRWWRRQ</sequence>
<comment type="caution">
    <text evidence="2">The sequence shown here is derived from an EMBL/GenBank/DDBJ whole genome shotgun (WGS) entry which is preliminary data.</text>
</comment>